<keyword evidence="15 22" id="KW-0472">Membrane</keyword>
<dbReference type="Proteomes" id="UP000887565">
    <property type="component" value="Unplaced"/>
</dbReference>
<evidence type="ECO:0000256" key="5">
    <source>
        <dbReference type="ARBA" id="ARBA00008873"/>
    </source>
</evidence>
<dbReference type="GO" id="GO:0012507">
    <property type="term" value="C:ER to Golgi transport vesicle membrane"/>
    <property type="evidence" value="ECO:0007669"/>
    <property type="project" value="UniProtKB-SubCell"/>
</dbReference>
<dbReference type="GO" id="GO:1904257">
    <property type="term" value="P:zinc ion import into Golgi lumen"/>
    <property type="evidence" value="ECO:0007669"/>
    <property type="project" value="TreeGrafter"/>
</dbReference>
<evidence type="ECO:0000256" key="20">
    <source>
        <dbReference type="ARBA" id="ARBA00048349"/>
    </source>
</evidence>
<evidence type="ECO:0000256" key="19">
    <source>
        <dbReference type="ARBA" id="ARBA00042217"/>
    </source>
</evidence>
<evidence type="ECO:0000256" key="9">
    <source>
        <dbReference type="ARBA" id="ARBA00022723"/>
    </source>
</evidence>
<dbReference type="GO" id="GO:0046872">
    <property type="term" value="F:metal ion binding"/>
    <property type="evidence" value="ECO:0007669"/>
    <property type="project" value="UniProtKB-KW"/>
</dbReference>
<comment type="similarity">
    <text evidence="5">Belongs to the cation diffusion facilitator (CDF) transporter (TC 2.A.4) family. SLC30A subfamily.</text>
</comment>
<evidence type="ECO:0000256" key="18">
    <source>
        <dbReference type="ARBA" id="ARBA00042038"/>
    </source>
</evidence>
<evidence type="ECO:0000259" key="23">
    <source>
        <dbReference type="Pfam" id="PF01545"/>
    </source>
</evidence>
<evidence type="ECO:0000313" key="24">
    <source>
        <dbReference type="Proteomes" id="UP000887565"/>
    </source>
</evidence>
<dbReference type="InterPro" id="IPR002524">
    <property type="entry name" value="Cation_efflux"/>
</dbReference>
<dbReference type="GO" id="GO:0032580">
    <property type="term" value="C:Golgi cisterna membrane"/>
    <property type="evidence" value="ECO:0007669"/>
    <property type="project" value="UniProtKB-SubCell"/>
</dbReference>
<evidence type="ECO:0000256" key="4">
    <source>
        <dbReference type="ARBA" id="ARBA00004638"/>
    </source>
</evidence>
<feature type="transmembrane region" description="Helical" evidence="22">
    <location>
        <begin position="364"/>
        <end position="385"/>
    </location>
</feature>
<dbReference type="GO" id="GO:0005385">
    <property type="term" value="F:zinc ion transmembrane transporter activity"/>
    <property type="evidence" value="ECO:0007669"/>
    <property type="project" value="InterPro"/>
</dbReference>
<dbReference type="NCBIfam" id="TIGR01297">
    <property type="entry name" value="CDF"/>
    <property type="match status" value="1"/>
</dbReference>
<keyword evidence="7" id="KW-0050">Antiport</keyword>
<evidence type="ECO:0000313" key="25">
    <source>
        <dbReference type="WBParaSite" id="nRc.2.0.1.t29145-RA"/>
    </source>
</evidence>
<proteinExistence type="inferred from homology"/>
<keyword evidence="8 22" id="KW-0812">Transmembrane</keyword>
<evidence type="ECO:0000256" key="6">
    <source>
        <dbReference type="ARBA" id="ARBA00022448"/>
    </source>
</evidence>
<evidence type="ECO:0000256" key="1">
    <source>
        <dbReference type="ARBA" id="ARBA00004166"/>
    </source>
</evidence>
<evidence type="ECO:0000256" key="2">
    <source>
        <dbReference type="ARBA" id="ARBA00004205"/>
    </source>
</evidence>
<dbReference type="GO" id="GO:0015297">
    <property type="term" value="F:antiporter activity"/>
    <property type="evidence" value="ECO:0007669"/>
    <property type="project" value="UniProtKB-KW"/>
</dbReference>
<dbReference type="SUPFAM" id="SSF161111">
    <property type="entry name" value="Cation efflux protein transmembrane domain-like"/>
    <property type="match status" value="1"/>
</dbReference>
<evidence type="ECO:0000256" key="17">
    <source>
        <dbReference type="ARBA" id="ARBA00040846"/>
    </source>
</evidence>
<evidence type="ECO:0000256" key="7">
    <source>
        <dbReference type="ARBA" id="ARBA00022449"/>
    </source>
</evidence>
<keyword evidence="24" id="KW-1185">Reference proteome</keyword>
<keyword evidence="9" id="KW-0479">Metal-binding</keyword>
<feature type="transmembrane region" description="Helical" evidence="22">
    <location>
        <begin position="434"/>
        <end position="453"/>
    </location>
</feature>
<evidence type="ECO:0000256" key="16">
    <source>
        <dbReference type="ARBA" id="ARBA00038531"/>
    </source>
</evidence>
<feature type="transmembrane region" description="Helical" evidence="22">
    <location>
        <begin position="513"/>
        <end position="535"/>
    </location>
</feature>
<comment type="subcellular location">
    <subcellularLocation>
        <location evidence="3">Cytoplasmic vesicle</location>
        <location evidence="3">COPII-coated vesicle membrane</location>
        <topology evidence="3">Multi-pass membrane protein</topology>
    </subcellularLocation>
    <subcellularLocation>
        <location evidence="4">Cytoplasmic vesicle</location>
        <location evidence="4">Secretory vesicle membrane</location>
        <topology evidence="4">Multi-pass membrane protein</topology>
    </subcellularLocation>
    <subcellularLocation>
        <location evidence="2">Golgi apparatus</location>
        <location evidence="2">Golgi stack membrane</location>
        <topology evidence="2">Multi-pass membrane protein</topology>
    </subcellularLocation>
    <subcellularLocation>
        <location evidence="1">Golgi apparatus</location>
        <location evidence="1">trans-Golgi network membrane</location>
        <topology evidence="1">Multi-pass membrane protein</topology>
    </subcellularLocation>
</comment>
<feature type="transmembrane region" description="Helical" evidence="22">
    <location>
        <begin position="332"/>
        <end position="352"/>
    </location>
</feature>
<dbReference type="WBParaSite" id="nRc.2.0.1.t29145-RA">
    <property type="protein sequence ID" value="nRc.2.0.1.t29145-RA"/>
    <property type="gene ID" value="nRc.2.0.1.g29145"/>
</dbReference>
<keyword evidence="10" id="KW-0862">Zinc</keyword>
<dbReference type="InterPro" id="IPR058533">
    <property type="entry name" value="Cation_efflux_TM"/>
</dbReference>
<keyword evidence="6" id="KW-0813">Transport</keyword>
<feature type="transmembrane region" description="Helical" evidence="22">
    <location>
        <begin position="397"/>
        <end position="418"/>
    </location>
</feature>
<evidence type="ECO:0000256" key="3">
    <source>
        <dbReference type="ARBA" id="ARBA00004557"/>
    </source>
</evidence>
<dbReference type="GO" id="GO:0006882">
    <property type="term" value="P:intracellular zinc ion homeostasis"/>
    <property type="evidence" value="ECO:0007669"/>
    <property type="project" value="InterPro"/>
</dbReference>
<feature type="transmembrane region" description="Helical" evidence="22">
    <location>
        <begin position="104"/>
        <end position="126"/>
    </location>
</feature>
<evidence type="ECO:0000256" key="13">
    <source>
        <dbReference type="ARBA" id="ARBA00023034"/>
    </source>
</evidence>
<keyword evidence="13" id="KW-0333">Golgi apparatus</keyword>
<keyword evidence="11" id="KW-0864">Zinc transport</keyword>
<comment type="catalytic activity">
    <reaction evidence="20">
        <text>Zn(2+)(in) + 2 H(+)(out) = Zn(2+)(out) + 2 H(+)(in)</text>
        <dbReference type="Rhea" id="RHEA:72627"/>
        <dbReference type="ChEBI" id="CHEBI:15378"/>
        <dbReference type="ChEBI" id="CHEBI:29105"/>
    </reaction>
</comment>
<dbReference type="AlphaFoldDB" id="A0A915JS64"/>
<dbReference type="OMA" id="NHLFYHF"/>
<feature type="transmembrane region" description="Helical" evidence="22">
    <location>
        <begin position="541"/>
        <end position="562"/>
    </location>
</feature>
<feature type="transmembrane region" description="Helical" evidence="22">
    <location>
        <begin position="253"/>
        <end position="274"/>
    </location>
</feature>
<evidence type="ECO:0000256" key="15">
    <source>
        <dbReference type="ARBA" id="ARBA00023136"/>
    </source>
</evidence>
<feature type="transmembrane region" description="Helical" evidence="22">
    <location>
        <begin position="6"/>
        <end position="26"/>
    </location>
</feature>
<evidence type="ECO:0000256" key="14">
    <source>
        <dbReference type="ARBA" id="ARBA00023065"/>
    </source>
</evidence>
<dbReference type="InterPro" id="IPR027469">
    <property type="entry name" value="Cation_efflux_TMD_sf"/>
</dbReference>
<keyword evidence="12 22" id="KW-1133">Transmembrane helix</keyword>
<organism evidence="24 25">
    <name type="scientific">Romanomermis culicivorax</name>
    <name type="common">Nematode worm</name>
    <dbReference type="NCBI Taxonomy" id="13658"/>
    <lineage>
        <taxon>Eukaryota</taxon>
        <taxon>Metazoa</taxon>
        <taxon>Ecdysozoa</taxon>
        <taxon>Nematoda</taxon>
        <taxon>Enoplea</taxon>
        <taxon>Dorylaimia</taxon>
        <taxon>Mermithida</taxon>
        <taxon>Mermithoidea</taxon>
        <taxon>Mermithidae</taxon>
        <taxon>Romanomermis</taxon>
    </lineage>
</organism>
<dbReference type="Gene3D" id="1.20.1510.10">
    <property type="entry name" value="Cation efflux protein transmembrane domain"/>
    <property type="match status" value="1"/>
</dbReference>
<protein>
    <recommendedName>
        <fullName evidence="17">Proton-coupled zinc antiporter SLC30A5</fullName>
    </recommendedName>
    <alternativeName>
        <fullName evidence="19">Solute carrier family 30 member 5</fullName>
    </alternativeName>
    <alternativeName>
        <fullName evidence="18">Zinc transporter 5</fullName>
    </alternativeName>
</protein>
<evidence type="ECO:0000256" key="10">
    <source>
        <dbReference type="ARBA" id="ARBA00022833"/>
    </source>
</evidence>
<comment type="subunit">
    <text evidence="16">Heterodimer with SLC30A6/ZNT6; form a functional zinc ion transmembrane transporter.</text>
</comment>
<feature type="domain" description="Cation efflux protein transmembrane" evidence="23">
    <location>
        <begin position="332"/>
        <end position="570"/>
    </location>
</feature>
<feature type="transmembrane region" description="Helical" evidence="22">
    <location>
        <begin position="177"/>
        <end position="198"/>
    </location>
</feature>
<dbReference type="PANTHER" id="PTHR45755">
    <property type="match status" value="1"/>
</dbReference>
<evidence type="ECO:0000256" key="12">
    <source>
        <dbReference type="ARBA" id="ARBA00022989"/>
    </source>
</evidence>
<feature type="transmembrane region" description="Helical" evidence="22">
    <location>
        <begin position="147"/>
        <end position="165"/>
    </location>
</feature>
<feature type="region of interest" description="Disordered" evidence="21">
    <location>
        <begin position="460"/>
        <end position="505"/>
    </location>
</feature>
<evidence type="ECO:0000256" key="11">
    <source>
        <dbReference type="ARBA" id="ARBA00022906"/>
    </source>
</evidence>
<dbReference type="PANTHER" id="PTHR45755:SF1">
    <property type="entry name" value="PROTON-COUPLED ZINC ANTIPORTER SLC30A5"/>
    <property type="match status" value="1"/>
</dbReference>
<evidence type="ECO:0000256" key="21">
    <source>
        <dbReference type="SAM" id="MobiDB-lite"/>
    </source>
</evidence>
<evidence type="ECO:0000256" key="8">
    <source>
        <dbReference type="ARBA" id="ARBA00022692"/>
    </source>
</evidence>
<reference evidence="25" key="1">
    <citation type="submission" date="2022-11" db="UniProtKB">
        <authorList>
            <consortium name="WormBaseParasite"/>
        </authorList>
    </citation>
    <scope>IDENTIFICATION</scope>
</reference>
<keyword evidence="14" id="KW-0406">Ion transport</keyword>
<sequence>MQWNSAFRYSILFSLGEILWFYGITLCGPVRSVLIYENSSLVIVSALSAIFYSSSSSPSKVRGAVLMGLGFVSLVILDRDMTIPHIHSEKHSHHTGLNHLFYHVVNWFGIADHKGGIAILALALLIKVLSENSARKLSNDLGGPKRLYALSCFISAIVLAPWAFFTLIKSEITVDSWFAFLISSIVVTFTVFVADFYAESSCLSRLDQLCAARFYPILMFLSAFLMSCLWFESYRTTSTMDLLHGHGPSTIEHGFSGGLVFTLSILTFLAVIALSTGDRVKARAGQFVGYSASGLPLYVYGEDFLQKTSQSIMTFAKHTLRQVLANPDSRRIFYFLCVNLMFTFIEFIYGLFTNSLGLISDAFHMFFDCSALVIGLVAAVMSTWPRTRQYSYGYGRIEILSGFVNGLFLIVIACFIFSEAFKRMLEPPEVHTEKLLFVSVAGLLVNLFGIAVFHNAHGHDHGGGSSHNHSHDAGHGHSHNGNGHGHSHSHLPTAASHGHSHHGHSHNANMQGVFLHVLADTFGSVGVIISTILIQYFGWHIADPICSLLLSILIFLSVLPLLKQSTSALLLRPSAELEHEFKSALDQVNYVRSFESDQSTGH</sequence>
<dbReference type="Pfam" id="PF01545">
    <property type="entry name" value="Cation_efflux"/>
    <property type="match status" value="1"/>
</dbReference>
<feature type="transmembrane region" description="Helical" evidence="22">
    <location>
        <begin position="210"/>
        <end position="233"/>
    </location>
</feature>
<name>A0A915JS64_ROMCU</name>
<accession>A0A915JS64</accession>
<evidence type="ECO:0000256" key="22">
    <source>
        <dbReference type="SAM" id="Phobius"/>
    </source>
</evidence>
<dbReference type="InterPro" id="IPR045316">
    <property type="entry name" value="Msc2-like"/>
</dbReference>